<feature type="compositionally biased region" description="Polar residues" evidence="4">
    <location>
        <begin position="394"/>
        <end position="414"/>
    </location>
</feature>
<evidence type="ECO:0000313" key="5">
    <source>
        <dbReference type="EMBL" id="GHJ89748.1"/>
    </source>
</evidence>
<dbReference type="InterPro" id="IPR045123">
    <property type="entry name" value="METTL14-like"/>
</dbReference>
<comment type="similarity">
    <text evidence="3">Belongs to the MT-A70-like family.</text>
</comment>
<comment type="caution">
    <text evidence="5">The sequence shown here is derived from an EMBL/GenBank/DDBJ whole genome shotgun (WGS) entry which is preliminary data.</text>
</comment>
<name>A0A8H3TZN8_9TREE</name>
<keyword evidence="2" id="KW-0539">Nucleus</keyword>
<evidence type="ECO:0008006" key="7">
    <source>
        <dbReference type="Google" id="ProtNLM"/>
    </source>
</evidence>
<dbReference type="OrthoDB" id="14833at2759"/>
<sequence>MRPNGYGYQSSTAQARLHYPGSHRGSRARATAPRFAAQSQEAALSRISTRTSEGEPKSESEAGLDSLNNFHKEEQTIRNDLALRYATSGEWGGNHIKSTDPQEGCKEYPKLRHLVELKRNQVSQRAHPALHMPFDAQNAPLMSLTTHLPIPFDVILIDPPPSYDWAKITSIPVRLITADPSFVFLWVGDSAGDGLEKGREALLRWGFRRCEEILWVKPNRKAIDARPQEEGKRDDESDVEYWLRVGRKDAADRPQNVMITQKEHCLMGIRGTVRRKTDNWFVHCNVDTDVMVWERDEDDETSPRFPPQLYEIIENFCLGTRRLELFGSKSKARKGWVTLGESDSDNRPDVQEYSPEKYSDILLQNVDALGRNVLPQVEEIEAMRPKSPVRGEKNQSNSSTVAQPRGSTGNQYRSGSMPYDNRKIAFRPSRQQPAVSQPSWTNGPDPVAVPLPPYNLAWGNMPPRMLAPNMGRHSNDTFFAMHRMTAELAAVQNGLYQPSGPEARFLPHTPPEVWVPQGYQPYPPPRPQIMPRFQQYPSNIDQEYASSTLRLEEQTIYPPYAQAVPPFDTPPMIHTAFNGHSRAAPFVDSHNGQHYDSAQTTTGQKGFPEDASQRGYQQWSR</sequence>
<dbReference type="AlphaFoldDB" id="A0A8H3TZN8"/>
<accession>A0A8H3TZN8</accession>
<evidence type="ECO:0000256" key="4">
    <source>
        <dbReference type="SAM" id="MobiDB-lite"/>
    </source>
</evidence>
<comment type="subcellular location">
    <subcellularLocation>
        <location evidence="1">Nucleus</location>
    </subcellularLocation>
</comment>
<evidence type="ECO:0000313" key="6">
    <source>
        <dbReference type="Proteomes" id="UP000620104"/>
    </source>
</evidence>
<dbReference type="PANTHER" id="PTHR13107">
    <property type="entry name" value="N6-ADENOSINE-METHYLTRANSFERASE NON-CATALYTIC SUBUNIT"/>
    <property type="match status" value="1"/>
</dbReference>
<dbReference type="GO" id="GO:0036396">
    <property type="term" value="C:RNA N6-methyladenosine methyltransferase complex"/>
    <property type="evidence" value="ECO:0007669"/>
    <property type="project" value="TreeGrafter"/>
</dbReference>
<dbReference type="PROSITE" id="PS51143">
    <property type="entry name" value="MT_A70"/>
    <property type="match status" value="1"/>
</dbReference>
<evidence type="ECO:0000256" key="2">
    <source>
        <dbReference type="ARBA" id="ARBA00023242"/>
    </source>
</evidence>
<gene>
    <name evidence="5" type="ORF">NliqN6_6150</name>
</gene>
<feature type="region of interest" description="Disordered" evidence="4">
    <location>
        <begin position="381"/>
        <end position="418"/>
    </location>
</feature>
<proteinExistence type="inferred from homology"/>
<dbReference type="PANTHER" id="PTHR13107:SF0">
    <property type="entry name" value="N6-ADENOSINE-METHYLTRANSFERASE NON-CATALYTIC SUBUNIT"/>
    <property type="match status" value="1"/>
</dbReference>
<dbReference type="Pfam" id="PF05063">
    <property type="entry name" value="MT-A70"/>
    <property type="match status" value="2"/>
</dbReference>
<dbReference type="Proteomes" id="UP000620104">
    <property type="component" value="Unassembled WGS sequence"/>
</dbReference>
<evidence type="ECO:0000256" key="1">
    <source>
        <dbReference type="ARBA" id="ARBA00004123"/>
    </source>
</evidence>
<feature type="region of interest" description="Disordered" evidence="4">
    <location>
        <begin position="1"/>
        <end position="64"/>
    </location>
</feature>
<dbReference type="EMBL" id="BLZA01000049">
    <property type="protein sequence ID" value="GHJ89748.1"/>
    <property type="molecule type" value="Genomic_DNA"/>
</dbReference>
<keyword evidence="6" id="KW-1185">Reference proteome</keyword>
<feature type="region of interest" description="Disordered" evidence="4">
    <location>
        <begin position="583"/>
        <end position="621"/>
    </location>
</feature>
<dbReference type="InterPro" id="IPR007757">
    <property type="entry name" value="MT-A70-like"/>
</dbReference>
<feature type="compositionally biased region" description="Polar residues" evidence="4">
    <location>
        <begin position="37"/>
        <end position="51"/>
    </location>
</feature>
<protein>
    <recommendedName>
        <fullName evidence="7">MT-A70-domain-containing protein</fullName>
    </recommendedName>
</protein>
<feature type="compositionally biased region" description="Polar residues" evidence="4">
    <location>
        <begin position="590"/>
        <end position="604"/>
    </location>
</feature>
<dbReference type="PROSITE" id="PS51592">
    <property type="entry name" value="SAM_MTA70L_2"/>
    <property type="match status" value="1"/>
</dbReference>
<dbReference type="GO" id="GO:0005634">
    <property type="term" value="C:nucleus"/>
    <property type="evidence" value="ECO:0007669"/>
    <property type="project" value="UniProtKB-SubCell"/>
</dbReference>
<reference evidence="5" key="1">
    <citation type="submission" date="2020-07" db="EMBL/GenBank/DDBJ databases">
        <title>Draft Genome Sequence of a Deep-Sea Yeast, Naganishia (Cryptococcus) liquefaciens strain N6.</title>
        <authorList>
            <person name="Han Y.W."/>
            <person name="Kajitani R."/>
            <person name="Morimoto H."/>
            <person name="Parhat M."/>
            <person name="Tsubouchi H."/>
            <person name="Bakenova O."/>
            <person name="Ogata M."/>
            <person name="Argunhan B."/>
            <person name="Aoki R."/>
            <person name="Kajiwara S."/>
            <person name="Itoh T."/>
            <person name="Iwasaki H."/>
        </authorList>
    </citation>
    <scope>NUCLEOTIDE SEQUENCE</scope>
    <source>
        <strain evidence="5">N6</strain>
    </source>
</reference>
<organism evidence="5 6">
    <name type="scientific">Naganishia liquefaciens</name>
    <dbReference type="NCBI Taxonomy" id="104408"/>
    <lineage>
        <taxon>Eukaryota</taxon>
        <taxon>Fungi</taxon>
        <taxon>Dikarya</taxon>
        <taxon>Basidiomycota</taxon>
        <taxon>Agaricomycotina</taxon>
        <taxon>Tremellomycetes</taxon>
        <taxon>Filobasidiales</taxon>
        <taxon>Filobasidiaceae</taxon>
        <taxon>Naganishia</taxon>
    </lineage>
</organism>
<dbReference type="GO" id="GO:0003729">
    <property type="term" value="F:mRNA binding"/>
    <property type="evidence" value="ECO:0007669"/>
    <property type="project" value="TreeGrafter"/>
</dbReference>
<evidence type="ECO:0000256" key="3">
    <source>
        <dbReference type="PROSITE-ProRule" id="PRU00489"/>
    </source>
</evidence>
<feature type="compositionally biased region" description="Basic and acidic residues" evidence="4">
    <location>
        <begin position="381"/>
        <end position="393"/>
    </location>
</feature>